<organism evidence="1 2">
    <name type="scientific">Streptomyces bottropensis ATCC 25435</name>
    <dbReference type="NCBI Taxonomy" id="1054862"/>
    <lineage>
        <taxon>Bacteria</taxon>
        <taxon>Bacillati</taxon>
        <taxon>Actinomycetota</taxon>
        <taxon>Actinomycetes</taxon>
        <taxon>Kitasatosporales</taxon>
        <taxon>Streptomycetaceae</taxon>
        <taxon>Streptomyces</taxon>
    </lineage>
</organism>
<evidence type="ECO:0000313" key="1">
    <source>
        <dbReference type="EMBL" id="EMF52536.1"/>
    </source>
</evidence>
<dbReference type="Proteomes" id="UP000030760">
    <property type="component" value="Unassembled WGS sequence"/>
</dbReference>
<reference evidence="2" key="1">
    <citation type="journal article" date="2013" name="Genome Announc.">
        <title>Draft Genome Sequence of Streptomyces bottropensis ATCC 25435, a Bottromycin-Producing Actinomycete.</title>
        <authorList>
            <person name="Zhang H."/>
            <person name="Zhou W."/>
            <person name="Zhuang Y."/>
            <person name="Liang X."/>
            <person name="Liu T."/>
        </authorList>
    </citation>
    <scope>NUCLEOTIDE SEQUENCE [LARGE SCALE GENOMIC DNA]</scope>
    <source>
        <strain evidence="2">ATCC 25435</strain>
    </source>
</reference>
<name>M3E8R7_9ACTN</name>
<sequence length="64" mass="7040">MSRRVVSRRVVSRHGRDVRGALRQGAEVRLCGGWECAAVRLRRRNGVCPPPHHDAGSRKPEAGG</sequence>
<gene>
    <name evidence="1" type="ORF">SBD_5611</name>
</gene>
<evidence type="ECO:0000313" key="2">
    <source>
        <dbReference type="Proteomes" id="UP000030760"/>
    </source>
</evidence>
<accession>M3E8R7</accession>
<proteinExistence type="predicted"/>
<protein>
    <submittedName>
        <fullName evidence="1">Uncharacterized protein</fullName>
    </submittedName>
</protein>
<dbReference type="EMBL" id="KB405094">
    <property type="protein sequence ID" value="EMF52536.1"/>
    <property type="molecule type" value="Genomic_DNA"/>
</dbReference>
<dbReference type="AlphaFoldDB" id="M3E8R7"/>